<dbReference type="Pfam" id="PF00300">
    <property type="entry name" value="His_Phos_1"/>
    <property type="match status" value="1"/>
</dbReference>
<dbReference type="Proteomes" id="UP000241229">
    <property type="component" value="Unassembled WGS sequence"/>
</dbReference>
<dbReference type="PANTHER" id="PTHR47623:SF1">
    <property type="entry name" value="OS09G0287300 PROTEIN"/>
    <property type="match status" value="1"/>
</dbReference>
<evidence type="ECO:0000313" key="1">
    <source>
        <dbReference type="EMBL" id="PSJ61053.1"/>
    </source>
</evidence>
<protein>
    <submittedName>
        <fullName evidence="1">Histidine phosphatase family protein</fullName>
    </submittedName>
</protein>
<dbReference type="EMBL" id="PXYK01000008">
    <property type="protein sequence ID" value="PSJ61053.1"/>
    <property type="molecule type" value="Genomic_DNA"/>
</dbReference>
<dbReference type="CDD" id="cd07067">
    <property type="entry name" value="HP_PGM_like"/>
    <property type="match status" value="1"/>
</dbReference>
<gene>
    <name evidence="1" type="ORF">C7I84_10120</name>
</gene>
<reference evidence="1 2" key="1">
    <citation type="submission" date="2018-03" db="EMBL/GenBank/DDBJ databases">
        <title>The draft genome of Mesorhizobium sp. 6GN-30.</title>
        <authorList>
            <person name="Liu L."/>
            <person name="Li L."/>
            <person name="Wang T."/>
            <person name="Zhang X."/>
            <person name="Liang L."/>
        </authorList>
    </citation>
    <scope>NUCLEOTIDE SEQUENCE [LARGE SCALE GENOMIC DNA]</scope>
    <source>
        <strain evidence="1 2">6GN30</strain>
    </source>
</reference>
<dbReference type="PANTHER" id="PTHR47623">
    <property type="entry name" value="OS09G0287300 PROTEIN"/>
    <property type="match status" value="1"/>
</dbReference>
<organism evidence="1 2">
    <name type="scientific">Kumtagia ephedrae</name>
    <dbReference type="NCBI Taxonomy" id="2116701"/>
    <lineage>
        <taxon>Bacteria</taxon>
        <taxon>Pseudomonadati</taxon>
        <taxon>Pseudomonadota</taxon>
        <taxon>Alphaproteobacteria</taxon>
        <taxon>Hyphomicrobiales</taxon>
        <taxon>Phyllobacteriaceae</taxon>
        <taxon>Kumtagia</taxon>
    </lineage>
</organism>
<dbReference type="RefSeq" id="WP_106772058.1">
    <property type="nucleotide sequence ID" value="NZ_PXYK01000008.1"/>
</dbReference>
<dbReference type="AlphaFoldDB" id="A0A2P7SEZ7"/>
<sequence length="174" mass="19216">MKTLLLLRHAKSSWADDTLDDFDRPLALRGMKAAPRMGRELTWRDWLPDAALVSPARRTVQSWNLVAAELPETPQVEFCKELYEASAEQVLDELRKTAGAIRTLLVLGHNPGLGDLAKQLAAPASDALALKQLDEKFPTAALARLVFDAGWADLRLGTARLTHCLRPKDLDQGP</sequence>
<proteinExistence type="predicted"/>
<keyword evidence="2" id="KW-1185">Reference proteome</keyword>
<dbReference type="InterPro" id="IPR029033">
    <property type="entry name" value="His_PPase_superfam"/>
</dbReference>
<comment type="caution">
    <text evidence="1">The sequence shown here is derived from an EMBL/GenBank/DDBJ whole genome shotgun (WGS) entry which is preliminary data.</text>
</comment>
<name>A0A2P7SEZ7_9HYPH</name>
<evidence type="ECO:0000313" key="2">
    <source>
        <dbReference type="Proteomes" id="UP000241229"/>
    </source>
</evidence>
<accession>A0A2P7SEZ7</accession>
<dbReference type="OrthoDB" id="9810154at2"/>
<dbReference type="SUPFAM" id="SSF53254">
    <property type="entry name" value="Phosphoglycerate mutase-like"/>
    <property type="match status" value="1"/>
</dbReference>
<dbReference type="Gene3D" id="3.40.50.1240">
    <property type="entry name" value="Phosphoglycerate mutase-like"/>
    <property type="match status" value="1"/>
</dbReference>
<dbReference type="InterPro" id="IPR013078">
    <property type="entry name" value="His_Pase_superF_clade-1"/>
</dbReference>